<organism evidence="3 4">
    <name type="scientific">Pseudooceanicola antarcticus</name>
    <dbReference type="NCBI Taxonomy" id="1247613"/>
    <lineage>
        <taxon>Bacteria</taxon>
        <taxon>Pseudomonadati</taxon>
        <taxon>Pseudomonadota</taxon>
        <taxon>Alphaproteobacteria</taxon>
        <taxon>Rhodobacterales</taxon>
        <taxon>Paracoccaceae</taxon>
        <taxon>Pseudooceanicola</taxon>
    </lineage>
</organism>
<proteinExistence type="predicted"/>
<dbReference type="Proteomes" id="UP000231655">
    <property type="component" value="Unassembled WGS sequence"/>
</dbReference>
<protein>
    <submittedName>
        <fullName evidence="3">SH3-like domain-containing protein</fullName>
    </submittedName>
</protein>
<dbReference type="InterPro" id="IPR010466">
    <property type="entry name" value="DUF1058"/>
</dbReference>
<evidence type="ECO:0000313" key="4">
    <source>
        <dbReference type="Proteomes" id="UP000231655"/>
    </source>
</evidence>
<evidence type="ECO:0000313" key="3">
    <source>
        <dbReference type="EMBL" id="SNY50107.1"/>
    </source>
</evidence>
<evidence type="ECO:0000313" key="5">
    <source>
        <dbReference type="Proteomes" id="UP000231702"/>
    </source>
</evidence>
<keyword evidence="1" id="KW-0732">Signal</keyword>
<evidence type="ECO:0000256" key="1">
    <source>
        <dbReference type="SAM" id="SignalP"/>
    </source>
</evidence>
<accession>A0A285IQY2</accession>
<feature type="chain" id="PRO_5012222225" evidence="1">
    <location>
        <begin position="25"/>
        <end position="207"/>
    </location>
</feature>
<dbReference type="Pfam" id="PF06347">
    <property type="entry name" value="SH3_4"/>
    <property type="match status" value="2"/>
</dbReference>
<reference evidence="3 4" key="1">
    <citation type="submission" date="2017-09" db="EMBL/GenBank/DDBJ databases">
        <authorList>
            <person name="Ehlers B."/>
            <person name="Leendertz F.H."/>
        </authorList>
    </citation>
    <scope>NUCLEOTIDE SEQUENCE [LARGE SCALE GENOMIC DNA]</scope>
    <source>
        <strain evidence="3 4">CGMCC 1.12662</strain>
    </source>
</reference>
<dbReference type="AlphaFoldDB" id="A0A285IQY2"/>
<name>A0A285IQY2_9RHOB</name>
<feature type="signal peptide" evidence="1">
    <location>
        <begin position="1"/>
        <end position="24"/>
    </location>
</feature>
<dbReference type="Gene3D" id="2.30.30.40">
    <property type="entry name" value="SH3 Domains"/>
    <property type="match status" value="1"/>
</dbReference>
<dbReference type="EMBL" id="OBEA01000003">
    <property type="protein sequence ID" value="SNY50107.1"/>
    <property type="molecule type" value="Genomic_DNA"/>
</dbReference>
<reference evidence="2 5" key="2">
    <citation type="journal article" date="2018" name="Int. J. Syst. Evol. Microbiol.">
        <title>Pseudooceanicola lipolyticus sp. nov., a marine alphaproteobacterium, reclassification of Oceanicola flagellatus as Pseudooceanicola flagellatus comb. nov. and emended description of the genus Pseudooceanicola.</title>
        <authorList>
            <person name="Huang M.-M."/>
            <person name="Guo L.-L."/>
            <person name="Wu Y.-H."/>
            <person name="Lai Q.-L."/>
            <person name="Shao Z.-Z."/>
            <person name="Wang C.-S."/>
            <person name="Wu M."/>
            <person name="Xu X.-W."/>
        </authorList>
    </citation>
    <scope>NUCLEOTIDE SEQUENCE [LARGE SCALE GENOMIC DNA]</scope>
    <source>
        <strain evidence="2 5">Ar-45</strain>
    </source>
</reference>
<dbReference type="OrthoDB" id="9810773at2"/>
<dbReference type="Proteomes" id="UP000231702">
    <property type="component" value="Unassembled WGS sequence"/>
</dbReference>
<sequence length="207" mass="22679">MTQTRKRILALALSFFGIAGILAAAETPGFEDSDLPGTDSPAVAIGEQVAAASSPAPAPAAEQPARIGSVTHLPLPRFVSMKAEKANIRRGPSKTHRIDWVFLRRDMPVEVIAEYGHWRQIRDHDGIGGWVHYVLLSGNRTVMVQDDLLPLHFQPSKDARVVAQLEAGVIADLDKCEPDWCKLSVNGYKGWAPKSALWGVRPDELRD</sequence>
<dbReference type="EMBL" id="PGTD01000009">
    <property type="protein sequence ID" value="PJE31406.1"/>
    <property type="molecule type" value="Genomic_DNA"/>
</dbReference>
<keyword evidence="5" id="KW-1185">Reference proteome</keyword>
<evidence type="ECO:0000313" key="2">
    <source>
        <dbReference type="EMBL" id="PJE31406.1"/>
    </source>
</evidence>
<gene>
    <name evidence="2" type="ORF">CVM39_03360</name>
    <name evidence="3" type="ORF">SAMN06297129_1689</name>
</gene>
<dbReference type="RefSeq" id="WP_097145450.1">
    <property type="nucleotide sequence ID" value="NZ_OBEA01000003.1"/>
</dbReference>